<dbReference type="Proteomes" id="UP001427805">
    <property type="component" value="Unassembled WGS sequence"/>
</dbReference>
<keyword evidence="2" id="KW-1185">Reference proteome</keyword>
<comment type="caution">
    <text evidence="1">The sequence shown here is derived from an EMBL/GenBank/DDBJ whole genome shotgun (WGS) entry which is preliminary data.</text>
</comment>
<accession>A0ABV0B8H0</accession>
<dbReference type="Gene3D" id="2.60.40.1190">
    <property type="match status" value="1"/>
</dbReference>
<dbReference type="EMBL" id="JBDIZK010000005">
    <property type="protein sequence ID" value="MEN3747517.1"/>
    <property type="molecule type" value="Genomic_DNA"/>
</dbReference>
<reference evidence="1 2" key="1">
    <citation type="submission" date="2024-05" db="EMBL/GenBank/DDBJ databases">
        <title>Sphingomonas sp. HF-S3 16S ribosomal RNA gene Genome sequencing and assembly.</title>
        <authorList>
            <person name="Lee H."/>
        </authorList>
    </citation>
    <scope>NUCLEOTIDE SEQUENCE [LARGE SCALE GENOMIC DNA]</scope>
    <source>
        <strain evidence="1 2">HF-S3</strain>
    </source>
</reference>
<evidence type="ECO:0000313" key="2">
    <source>
        <dbReference type="Proteomes" id="UP001427805"/>
    </source>
</evidence>
<dbReference type="CDD" id="cd09627">
    <property type="entry name" value="DOMON_murB_like"/>
    <property type="match status" value="1"/>
</dbReference>
<evidence type="ECO:0000313" key="1">
    <source>
        <dbReference type="EMBL" id="MEN3747517.1"/>
    </source>
</evidence>
<protein>
    <submittedName>
        <fullName evidence="1">DOMON-like domain-containing protein</fullName>
    </submittedName>
</protein>
<organism evidence="1 2">
    <name type="scientific">Sphingomonas rustica</name>
    <dbReference type="NCBI Taxonomy" id="3103142"/>
    <lineage>
        <taxon>Bacteria</taxon>
        <taxon>Pseudomonadati</taxon>
        <taxon>Pseudomonadota</taxon>
        <taxon>Alphaproteobacteria</taxon>
        <taxon>Sphingomonadales</taxon>
        <taxon>Sphingomonadaceae</taxon>
        <taxon>Sphingomonas</taxon>
    </lineage>
</organism>
<proteinExistence type="predicted"/>
<dbReference type="RefSeq" id="WP_346246515.1">
    <property type="nucleotide sequence ID" value="NZ_JBDIZK010000005.1"/>
</dbReference>
<sequence>MQKYRLVPHPDFPPLAVTGVEVSLTRHDGRHWSLDYAVDGTGELVVPHPAAPERTDELWKHTCFELFVAGDAGYVEFNLSPSTGWAAYRFDGYRKGGRDLPLDSEPQVTRRADGVGAQLLLPALSGVNWRVALTSVIEETGGRISYWSLAHPRSKPDFHDPACFVLQLPAAG</sequence>
<name>A0ABV0B8H0_9SPHN</name>
<gene>
    <name evidence="1" type="ORF">TPR58_10080</name>
</gene>